<protein>
    <recommendedName>
        <fullName evidence="12 13">DNA primase</fullName>
        <ecNumber evidence="12">2.7.7.101</ecNumber>
    </recommendedName>
</protein>
<evidence type="ECO:0000256" key="4">
    <source>
        <dbReference type="ARBA" id="ARBA00022695"/>
    </source>
</evidence>
<accession>A0A430AY57</accession>
<dbReference type="GO" id="GO:0003899">
    <property type="term" value="F:DNA-directed RNA polymerase activity"/>
    <property type="evidence" value="ECO:0007669"/>
    <property type="project" value="UniProtKB-UniRule"/>
</dbReference>
<dbReference type="InterPro" id="IPR006171">
    <property type="entry name" value="TOPRIM_dom"/>
</dbReference>
<dbReference type="GO" id="GO:0003677">
    <property type="term" value="F:DNA binding"/>
    <property type="evidence" value="ECO:0007669"/>
    <property type="project" value="UniProtKB-KW"/>
</dbReference>
<evidence type="ECO:0000256" key="13">
    <source>
        <dbReference type="PIRNR" id="PIRNR002811"/>
    </source>
</evidence>
<sequence length="612" mass="70535">MSQLIPQDVIEKVRQESNIVDIVGQYVQLKKSGRNHMGLCPFHGEKTPSFSVSEDKQIFHCFGCGKGGNVFKFIQEIEGLSFPDAVQKVAEMGHLDVSGQMPHVHTEVRDSQEQRLIALHEEAQELYHHILMNTQSGEAALDYLLARGLTKDILETFKIGFAPKERVILQQIFKNRNVSDDDLSQSGLMIQTDSGKWLDRFYQRIMFPIRNQRGKVIGFSGRILADETFDDSGLPKYLNSPETKLFNKRVVLFNFDKARGDIRKKNEVILFEGFMDVISAWKSGVQNGVASMGTSLTKEQIAALERTTDNAVICYDGDSAGIEATVRAIELLSQQSEMQLTVVRLPNQMDPDDYRVKYGEDALKQFIRNNRDTVFVFKKEYLMRGKNMSLEADRLEYIDQLLLELAEIPSIVEQDMYATQIAEEFDLSKDTILLELQKKKRAKFSDTSRRSRIPRPEAVIPQFQQTRKIDQVEKAERLLVYRLLNERRVHTILQNKQDFSFVHDAYQELYLHLTDYISMHDSVEIADFLDYLQEDRLKQLIIDINYMDISEESSSQEIDDCLFVIAKANIRSQIQEKLTLQKEAVRNGDKQRIEELTFSIIQLQKELKSTSL</sequence>
<reference evidence="16 17" key="1">
    <citation type="submission" date="2017-05" db="EMBL/GenBank/DDBJ databases">
        <title>Vagococcus spp. assemblies.</title>
        <authorList>
            <person name="Gulvik C.A."/>
        </authorList>
    </citation>
    <scope>NUCLEOTIDE SEQUENCE [LARGE SCALE GENOMIC DNA]</scope>
    <source>
        <strain evidence="16 17">LMG 24798</strain>
    </source>
</reference>
<dbReference type="Gene3D" id="3.40.1360.10">
    <property type="match status" value="1"/>
</dbReference>
<keyword evidence="5 12" id="KW-0235">DNA replication</keyword>
<comment type="function">
    <text evidence="12 13">RNA polymerase that catalyzes the synthesis of short RNA molecules used as primers for DNA polymerase during DNA replication.</text>
</comment>
<evidence type="ECO:0000256" key="5">
    <source>
        <dbReference type="ARBA" id="ARBA00022705"/>
    </source>
</evidence>
<evidence type="ECO:0000256" key="7">
    <source>
        <dbReference type="ARBA" id="ARBA00022771"/>
    </source>
</evidence>
<evidence type="ECO:0000256" key="1">
    <source>
        <dbReference type="ARBA" id="ARBA00022478"/>
    </source>
</evidence>
<dbReference type="HAMAP" id="MF_00974">
    <property type="entry name" value="DNA_primase_DnaG"/>
    <property type="match status" value="1"/>
</dbReference>
<dbReference type="FunFam" id="3.90.980.10:FF:000001">
    <property type="entry name" value="DNA primase"/>
    <property type="match status" value="1"/>
</dbReference>
<keyword evidence="4 12" id="KW-0548">Nucleotidyltransferase</keyword>
<comment type="cofactor">
    <cofactor evidence="12 13 14">
        <name>Zn(2+)</name>
        <dbReference type="ChEBI" id="CHEBI:29105"/>
    </cofactor>
    <text evidence="12 13 14">Binds 1 zinc ion per monomer.</text>
</comment>
<keyword evidence="10 12" id="KW-0238">DNA-binding</keyword>
<dbReference type="PANTHER" id="PTHR30313:SF2">
    <property type="entry name" value="DNA PRIMASE"/>
    <property type="match status" value="1"/>
</dbReference>
<comment type="similarity">
    <text evidence="12 13">Belongs to the DnaG primase family.</text>
</comment>
<evidence type="ECO:0000256" key="11">
    <source>
        <dbReference type="ARBA" id="ARBA00023163"/>
    </source>
</evidence>
<dbReference type="GO" id="GO:1990077">
    <property type="term" value="C:primosome complex"/>
    <property type="evidence" value="ECO:0007669"/>
    <property type="project" value="UniProtKB-KW"/>
</dbReference>
<keyword evidence="9" id="KW-0460">Magnesium</keyword>
<dbReference type="InterPro" id="IPR016136">
    <property type="entry name" value="DNA_helicase_N/primase_C"/>
</dbReference>
<keyword evidence="17" id="KW-1185">Reference proteome</keyword>
<dbReference type="InterPro" id="IPR050219">
    <property type="entry name" value="DnaG_primase"/>
</dbReference>
<proteinExistence type="inferred from homology"/>
<keyword evidence="3 12" id="KW-0808">Transferase</keyword>
<dbReference type="GO" id="GO:0008270">
    <property type="term" value="F:zinc ion binding"/>
    <property type="evidence" value="ECO:0007669"/>
    <property type="project" value="UniProtKB-UniRule"/>
</dbReference>
<dbReference type="PIRSF" id="PIRSF002811">
    <property type="entry name" value="DnaG"/>
    <property type="match status" value="1"/>
</dbReference>
<evidence type="ECO:0000256" key="3">
    <source>
        <dbReference type="ARBA" id="ARBA00022679"/>
    </source>
</evidence>
<dbReference type="OrthoDB" id="9803773at2"/>
<dbReference type="SMART" id="SM00400">
    <property type="entry name" value="ZnF_CHCC"/>
    <property type="match status" value="1"/>
</dbReference>
<dbReference type="InterPro" id="IPR034151">
    <property type="entry name" value="TOPRIM_DnaG_bac"/>
</dbReference>
<dbReference type="GO" id="GO:0006269">
    <property type="term" value="P:DNA replication, synthesis of primer"/>
    <property type="evidence" value="ECO:0007669"/>
    <property type="project" value="UniProtKB-UniRule"/>
</dbReference>
<evidence type="ECO:0000256" key="10">
    <source>
        <dbReference type="ARBA" id="ARBA00023125"/>
    </source>
</evidence>
<evidence type="ECO:0000259" key="15">
    <source>
        <dbReference type="PROSITE" id="PS50880"/>
    </source>
</evidence>
<name>A0A430AY57_9ENTE</name>
<dbReference type="InterPro" id="IPR006295">
    <property type="entry name" value="DNA_primase_DnaG"/>
</dbReference>
<dbReference type="InterPro" id="IPR002694">
    <property type="entry name" value="Znf_CHC2"/>
</dbReference>
<comment type="catalytic activity">
    <reaction evidence="12">
        <text>ssDNA + n NTP = ssDNA/pppN(pN)n-1 hybrid + (n-1) diphosphate.</text>
        <dbReference type="EC" id="2.7.7.101"/>
    </reaction>
</comment>
<dbReference type="Gene3D" id="1.10.860.10">
    <property type="entry name" value="DNAb Helicase, Chain A"/>
    <property type="match status" value="1"/>
</dbReference>
<dbReference type="FunFam" id="3.90.580.10:FF:000001">
    <property type="entry name" value="DNA primase"/>
    <property type="match status" value="1"/>
</dbReference>
<dbReference type="GO" id="GO:0000428">
    <property type="term" value="C:DNA-directed RNA polymerase complex"/>
    <property type="evidence" value="ECO:0007669"/>
    <property type="project" value="UniProtKB-KW"/>
</dbReference>
<keyword evidence="11 12" id="KW-0804">Transcription</keyword>
<dbReference type="Pfam" id="PF10410">
    <property type="entry name" value="DnaB_bind"/>
    <property type="match status" value="1"/>
</dbReference>
<keyword evidence="7 12" id="KW-0863">Zinc-finger</keyword>
<gene>
    <name evidence="12" type="primary">dnaG</name>
    <name evidence="16" type="ORF">CBF27_05415</name>
</gene>
<comment type="caution">
    <text evidence="16">The sequence shown here is derived from an EMBL/GenBank/DDBJ whole genome shotgun (WGS) entry which is preliminary data.</text>
</comment>
<evidence type="ECO:0000256" key="9">
    <source>
        <dbReference type="ARBA" id="ARBA00022842"/>
    </source>
</evidence>
<comment type="subunit">
    <text evidence="12">Monomer. Interacts with DnaB.</text>
</comment>
<evidence type="ECO:0000313" key="16">
    <source>
        <dbReference type="EMBL" id="RSU12976.1"/>
    </source>
</evidence>
<evidence type="ECO:0000256" key="8">
    <source>
        <dbReference type="ARBA" id="ARBA00022833"/>
    </source>
</evidence>
<dbReference type="PANTHER" id="PTHR30313">
    <property type="entry name" value="DNA PRIMASE"/>
    <property type="match status" value="1"/>
</dbReference>
<dbReference type="Gene3D" id="3.90.580.10">
    <property type="entry name" value="Zinc finger, CHC2-type domain"/>
    <property type="match status" value="1"/>
</dbReference>
<evidence type="ECO:0000256" key="2">
    <source>
        <dbReference type="ARBA" id="ARBA00022515"/>
    </source>
</evidence>
<feature type="domain" description="Toprim" evidence="15">
    <location>
        <begin position="266"/>
        <end position="350"/>
    </location>
</feature>
<dbReference type="InterPro" id="IPR030846">
    <property type="entry name" value="DnaG_bac"/>
</dbReference>
<dbReference type="PROSITE" id="PS50880">
    <property type="entry name" value="TOPRIM"/>
    <property type="match status" value="1"/>
</dbReference>
<dbReference type="EC" id="2.7.7.101" evidence="12"/>
<dbReference type="Pfam" id="PF08275">
    <property type="entry name" value="DNAG_N"/>
    <property type="match status" value="1"/>
</dbReference>
<dbReference type="InterPro" id="IPR037068">
    <property type="entry name" value="DNA_primase_core_N_sf"/>
</dbReference>
<evidence type="ECO:0000256" key="12">
    <source>
        <dbReference type="HAMAP-Rule" id="MF_00974"/>
    </source>
</evidence>
<dbReference type="AlphaFoldDB" id="A0A430AY57"/>
<keyword evidence="2 12" id="KW-0639">Primosome</keyword>
<evidence type="ECO:0000256" key="6">
    <source>
        <dbReference type="ARBA" id="ARBA00022723"/>
    </source>
</evidence>
<dbReference type="InterPro" id="IPR013264">
    <property type="entry name" value="DNAG_N"/>
</dbReference>
<dbReference type="SUPFAM" id="SSF56731">
    <property type="entry name" value="DNA primase core"/>
    <property type="match status" value="1"/>
</dbReference>
<dbReference type="InterPro" id="IPR036977">
    <property type="entry name" value="DNA_primase_Znf_CHC2"/>
</dbReference>
<dbReference type="NCBIfam" id="TIGR01391">
    <property type="entry name" value="dnaG"/>
    <property type="match status" value="1"/>
</dbReference>
<evidence type="ECO:0000313" key="17">
    <source>
        <dbReference type="Proteomes" id="UP000286773"/>
    </source>
</evidence>
<dbReference type="Pfam" id="PF13155">
    <property type="entry name" value="Toprim_2"/>
    <property type="match status" value="1"/>
</dbReference>
<dbReference type="InterPro" id="IPR019475">
    <property type="entry name" value="DNA_primase_DnaB-bd"/>
</dbReference>
<keyword evidence="1 12" id="KW-0240">DNA-directed RNA polymerase</keyword>
<dbReference type="Gene3D" id="3.90.980.10">
    <property type="entry name" value="DNA primase, catalytic core, N-terminal domain"/>
    <property type="match status" value="1"/>
</dbReference>
<feature type="zinc finger region" description="CHC2-type" evidence="12 14">
    <location>
        <begin position="40"/>
        <end position="64"/>
    </location>
</feature>
<dbReference type="Proteomes" id="UP000286773">
    <property type="component" value="Unassembled WGS sequence"/>
</dbReference>
<organism evidence="16 17">
    <name type="scientific">Vagococcus acidifermentans</name>
    <dbReference type="NCBI Taxonomy" id="564710"/>
    <lineage>
        <taxon>Bacteria</taxon>
        <taxon>Bacillati</taxon>
        <taxon>Bacillota</taxon>
        <taxon>Bacilli</taxon>
        <taxon>Lactobacillales</taxon>
        <taxon>Enterococcaceae</taxon>
        <taxon>Vagococcus</taxon>
    </lineage>
</organism>
<dbReference type="SUPFAM" id="SSF57783">
    <property type="entry name" value="Zinc beta-ribbon"/>
    <property type="match status" value="1"/>
</dbReference>
<dbReference type="RefSeq" id="WP_126813170.1">
    <property type="nucleotide sequence ID" value="NZ_NGKC01000004.1"/>
</dbReference>
<comment type="domain">
    <text evidence="12">Contains an N-terminal zinc-binding domain, a central core domain that contains the primase activity, and a C-terminal DnaB-binding domain.</text>
</comment>
<dbReference type="GO" id="GO:0005737">
    <property type="term" value="C:cytoplasm"/>
    <property type="evidence" value="ECO:0007669"/>
    <property type="project" value="TreeGrafter"/>
</dbReference>
<keyword evidence="6 12" id="KW-0479">Metal-binding</keyword>
<dbReference type="EMBL" id="NGKC01000004">
    <property type="protein sequence ID" value="RSU12976.1"/>
    <property type="molecule type" value="Genomic_DNA"/>
</dbReference>
<keyword evidence="8 12" id="KW-0862">Zinc</keyword>
<evidence type="ECO:0000256" key="14">
    <source>
        <dbReference type="PIRSR" id="PIRSR002811-1"/>
    </source>
</evidence>
<dbReference type="Pfam" id="PF01807">
    <property type="entry name" value="Zn_ribbon_DnaG"/>
    <property type="match status" value="1"/>
</dbReference>
<dbReference type="CDD" id="cd03364">
    <property type="entry name" value="TOPRIM_DnaG_primases"/>
    <property type="match status" value="1"/>
</dbReference>
<dbReference type="SMART" id="SM00493">
    <property type="entry name" value="TOPRIM"/>
    <property type="match status" value="1"/>
</dbReference>